<proteinExistence type="predicted"/>
<dbReference type="Proteomes" id="UP000288805">
    <property type="component" value="Unassembled WGS sequence"/>
</dbReference>
<evidence type="ECO:0000313" key="2">
    <source>
        <dbReference type="EMBL" id="RVW61136.1"/>
    </source>
</evidence>
<dbReference type="EMBL" id="QGNW01000842">
    <property type="protein sequence ID" value="RVW61136.1"/>
    <property type="molecule type" value="Genomic_DNA"/>
</dbReference>
<reference evidence="2 3" key="1">
    <citation type="journal article" date="2018" name="PLoS Genet.">
        <title>Population sequencing reveals clonal diversity and ancestral inbreeding in the grapevine cultivar Chardonnay.</title>
        <authorList>
            <person name="Roach M.J."/>
            <person name="Johnson D.L."/>
            <person name="Bohlmann J."/>
            <person name="van Vuuren H.J."/>
            <person name="Jones S.J."/>
            <person name="Pretorius I.S."/>
            <person name="Schmidt S.A."/>
            <person name="Borneman A.R."/>
        </authorList>
    </citation>
    <scope>NUCLEOTIDE SEQUENCE [LARGE SCALE GENOMIC DNA]</scope>
    <source>
        <strain evidence="3">cv. Chardonnay</strain>
        <tissue evidence="2">Leaf</tissue>
    </source>
</reference>
<feature type="domain" description="GAG-pre-integrase" evidence="1">
    <location>
        <begin position="153"/>
        <end position="196"/>
    </location>
</feature>
<accession>A0A438FM87</accession>
<dbReference type="AlphaFoldDB" id="A0A438FM87"/>
<evidence type="ECO:0000259" key="1">
    <source>
        <dbReference type="Pfam" id="PF13976"/>
    </source>
</evidence>
<dbReference type="InterPro" id="IPR025724">
    <property type="entry name" value="GAG-pre-integrase_dom"/>
</dbReference>
<name>A0A438FM87_VITVI</name>
<evidence type="ECO:0000313" key="3">
    <source>
        <dbReference type="Proteomes" id="UP000288805"/>
    </source>
</evidence>
<sequence>MLSDQPYRRQKTLTAGDLFPTPTIPFRCARRRSSSFLKAPEGEISATCRPRAFLLQQLESHASAREGTWSTFRPRASTSSLAWRHLATLHLCLCHPSPENSGTSDHISGNKDLFSSITTTFALPTVTLANGSQTMAKGPEYGEDNWHRRESQGLYHLTAPSTPAVCISTDAPFLIHSRLGHPSLFKFQKMVPSFHLCRHLRSPQNASSWDIPDFKRVIVVIPLRLIATFSPLIAFSPTSGYHRRHRVPIPPSLAEVPADSLPIPSASPAPALPPSADLPIALRKAEEHTGSIQGYKP</sequence>
<organism evidence="2 3">
    <name type="scientific">Vitis vinifera</name>
    <name type="common">Grape</name>
    <dbReference type="NCBI Taxonomy" id="29760"/>
    <lineage>
        <taxon>Eukaryota</taxon>
        <taxon>Viridiplantae</taxon>
        <taxon>Streptophyta</taxon>
        <taxon>Embryophyta</taxon>
        <taxon>Tracheophyta</taxon>
        <taxon>Spermatophyta</taxon>
        <taxon>Magnoliopsida</taxon>
        <taxon>eudicotyledons</taxon>
        <taxon>Gunneridae</taxon>
        <taxon>Pentapetalae</taxon>
        <taxon>rosids</taxon>
        <taxon>Vitales</taxon>
        <taxon>Vitaceae</taxon>
        <taxon>Viteae</taxon>
        <taxon>Vitis</taxon>
    </lineage>
</organism>
<gene>
    <name evidence="2" type="ORF">CK203_020540</name>
</gene>
<protein>
    <recommendedName>
        <fullName evidence="1">GAG-pre-integrase domain-containing protein</fullName>
    </recommendedName>
</protein>
<comment type="caution">
    <text evidence="2">The sequence shown here is derived from an EMBL/GenBank/DDBJ whole genome shotgun (WGS) entry which is preliminary data.</text>
</comment>
<dbReference type="Pfam" id="PF13976">
    <property type="entry name" value="gag_pre-integrs"/>
    <property type="match status" value="1"/>
</dbReference>